<dbReference type="Proteomes" id="UP000001879">
    <property type="component" value="Chromosome"/>
</dbReference>
<dbReference type="STRING" id="547559.Nmag_3374"/>
<reference evidence="3" key="1">
    <citation type="submission" date="2010-02" db="EMBL/GenBank/DDBJ databases">
        <title>Complete sequence of chromosome of Natrialba magadii ATCC 43099.</title>
        <authorList>
            <consortium name="US DOE Joint Genome Institute"/>
            <person name="Lucas S."/>
            <person name="Copeland A."/>
            <person name="Lapidus A."/>
            <person name="Cheng J.-F."/>
            <person name="Bruce D."/>
            <person name="Goodwin L."/>
            <person name="Pitluck S."/>
            <person name="Davenport K."/>
            <person name="Saunders E."/>
            <person name="Detter J.C."/>
            <person name="Han C."/>
            <person name="Tapia R."/>
            <person name="Land M."/>
            <person name="Hauser L."/>
            <person name="Kyrpides N."/>
            <person name="Mikhailova N."/>
            <person name="De Castro R.E."/>
            <person name="Maupin-Furlow J.A."/>
            <person name="Woyke T."/>
        </authorList>
    </citation>
    <scope>NUCLEOTIDE SEQUENCE [LARGE SCALE GENOMIC DNA]</scope>
    <source>
        <strain evidence="3">ATCC 43099 / DSM 3394 / CCM 3739 / CIP 104546 / IAM 13178 / JCM 8861 / NBRC 102185 / NCIMB 2190 / MS3</strain>
    </source>
</reference>
<dbReference type="InterPro" id="IPR006311">
    <property type="entry name" value="TAT_signal"/>
</dbReference>
<evidence type="ECO:0000313" key="4">
    <source>
        <dbReference type="Proteomes" id="UP000011543"/>
    </source>
</evidence>
<dbReference type="EMBL" id="CP001932">
    <property type="protein sequence ID" value="ADD06924.1"/>
    <property type="molecule type" value="Genomic_DNA"/>
</dbReference>
<reference evidence="1 3" key="2">
    <citation type="journal article" date="2012" name="BMC Genomics">
        <title>A comparative genomics perspective on the genetic content of the alkaliphilic haloarchaeon Natrialba magadii ATCC 43099T.</title>
        <authorList>
            <person name="Siddaramappa S."/>
            <person name="Challacombe J.F."/>
            <person name="Decastro R.E."/>
            <person name="Pfeiffer F."/>
            <person name="Sastre D.E."/>
            <person name="Gimenez M.I."/>
            <person name="Paggi R.A."/>
            <person name="Detter J.C."/>
            <person name="Davenport K.W."/>
            <person name="Goodwin L.A."/>
            <person name="Kyrpides N."/>
            <person name="Tapia R."/>
            <person name="Pitluck S."/>
            <person name="Lucas S."/>
            <person name="Woyke T."/>
            <person name="Maupin-Furlow J.A."/>
        </authorList>
    </citation>
    <scope>NUCLEOTIDE SEQUENCE [LARGE SCALE GENOMIC DNA]</scope>
    <source>
        <strain evidence="1">ATCC 43099</strain>
        <strain evidence="3">ATCC 43099 / DSM 3394 / CCM 3739 / CIP 104546 / IAM 13178 / JCM 8861 / NBRC 102185 / NCIMB 2190 / MS3</strain>
    </source>
</reference>
<dbReference type="AlphaFoldDB" id="D3ST57"/>
<protein>
    <recommendedName>
        <fullName evidence="5">DUF1102 family protein</fullName>
    </recommendedName>
</protein>
<name>D3ST57_NATMM</name>
<dbReference type="PATRIC" id="fig|547559.17.peg.2644"/>
<evidence type="ECO:0008006" key="5">
    <source>
        <dbReference type="Google" id="ProtNLM"/>
    </source>
</evidence>
<evidence type="ECO:0000313" key="3">
    <source>
        <dbReference type="Proteomes" id="UP000001879"/>
    </source>
</evidence>
<dbReference type="PROSITE" id="PS51318">
    <property type="entry name" value="TAT"/>
    <property type="match status" value="1"/>
</dbReference>
<dbReference type="RefSeq" id="WP_004267896.1">
    <property type="nucleotide sequence ID" value="NC_013922.1"/>
</dbReference>
<evidence type="ECO:0000313" key="2">
    <source>
        <dbReference type="EMBL" id="ELY28452.1"/>
    </source>
</evidence>
<gene>
    <name evidence="1" type="ordered locus">Nmag_3374</name>
    <name evidence="2" type="ORF">C500_13357</name>
</gene>
<reference evidence="1" key="4">
    <citation type="submission" date="2016-09" db="EMBL/GenBank/DDBJ databases">
        <authorList>
            <person name="Pfeiffer F."/>
        </authorList>
    </citation>
    <scope>NUCLEOTIDE SEQUENCE</scope>
    <source>
        <strain evidence="1">ATCC 43099</strain>
    </source>
</reference>
<dbReference type="KEGG" id="nmg:Nmag_3374"/>
<dbReference type="HOGENOM" id="CLU_1590933_0_0_2"/>
<sequence>MSTSRRTFLAGCGVLAASSLLGSAAFSRTSADRSVTVDVAVDTDAYLGLEPTSPFATLVDGHLELTFDDTPQDIAGEGVNVNSEYLFVDTFGLINQGVKTIEILSVEVDEPSPDLEVTFLVENNPWMPLGDAVPLDPGDSINVTVEVDVADIGYGDYQVPITIVASA</sequence>
<evidence type="ECO:0000313" key="1">
    <source>
        <dbReference type="EMBL" id="ADD06924.1"/>
    </source>
</evidence>
<reference evidence="2 4" key="3">
    <citation type="journal article" date="2014" name="PLoS Genet.">
        <title>Phylogenetically driven sequencing of extremely halophilic archaea reveals strategies for static and dynamic osmo-response.</title>
        <authorList>
            <person name="Becker E.A."/>
            <person name="Seitzer P.M."/>
            <person name="Tritt A."/>
            <person name="Larsen D."/>
            <person name="Krusor M."/>
            <person name="Yao A.I."/>
            <person name="Wu D."/>
            <person name="Madern D."/>
            <person name="Eisen J.A."/>
            <person name="Darling A.E."/>
            <person name="Facciotti M.T."/>
        </authorList>
    </citation>
    <scope>NUCLEOTIDE SEQUENCE [LARGE SCALE GENOMIC DNA]</scope>
    <source>
        <strain evidence="4">ATCC 43099 / DSM 3394 / CCM 3739 / CIP 104546 / IAM 13178 / JCM 8861 / NBRC 102185 / NCIMB 2190 / MS3</strain>
        <strain evidence="2">MS-3</strain>
    </source>
</reference>
<keyword evidence="3" id="KW-1185">Reference proteome</keyword>
<accession>D3ST57</accession>
<proteinExistence type="predicted"/>
<dbReference type="GeneID" id="8826240"/>
<dbReference type="eggNOG" id="arCOG02696">
    <property type="taxonomic scope" value="Archaea"/>
</dbReference>
<dbReference type="PaxDb" id="547559-Nmag_3374"/>
<dbReference type="EMBL" id="AOHS01000041">
    <property type="protein sequence ID" value="ELY28452.1"/>
    <property type="molecule type" value="Genomic_DNA"/>
</dbReference>
<organism evidence="1 3">
    <name type="scientific">Natrialba magadii (strain ATCC 43099 / DSM 3394 / CCM 3739 / CIP 104546 / IAM 13178 / JCM 8861 / NBRC 102185 / NCIMB 2190 / MS3)</name>
    <name type="common">Natronobacterium magadii</name>
    <dbReference type="NCBI Taxonomy" id="547559"/>
    <lineage>
        <taxon>Archaea</taxon>
        <taxon>Methanobacteriati</taxon>
        <taxon>Methanobacteriota</taxon>
        <taxon>Stenosarchaea group</taxon>
        <taxon>Halobacteria</taxon>
        <taxon>Halobacteriales</taxon>
        <taxon>Natrialbaceae</taxon>
        <taxon>Natrialba</taxon>
    </lineage>
</organism>
<dbReference type="Proteomes" id="UP000011543">
    <property type="component" value="Unassembled WGS sequence"/>
</dbReference>